<dbReference type="InterPro" id="IPR032708">
    <property type="entry name" value="McjB_C"/>
</dbReference>
<dbReference type="RefSeq" id="WP_168983543.1">
    <property type="nucleotide sequence ID" value="NZ_JABAGD010000093.1"/>
</dbReference>
<dbReference type="NCBIfam" id="NF033537">
    <property type="entry name" value="lasso_biosyn_B2"/>
    <property type="match status" value="1"/>
</dbReference>
<feature type="domain" description="Microcin J25-processing protein McjB C-terminal" evidence="1">
    <location>
        <begin position="49"/>
        <end position="140"/>
    </location>
</feature>
<dbReference type="AlphaFoldDB" id="A0A7X9STV6"/>
<sequence length="152" mass="18054">MKKFRVVILSLINIFILDIELRINKFKDVIGKYCDKYEKAETKVYWNCSEDEKVKLQEELDRTIIAIENASELYPFNAKCLHRTLIGYKFLRNKYHIPVKFVIGVKKFPFDSHAWLKWTDEFGGKNVFESEENTNKYQIIIDSSTYRNGVNL</sequence>
<evidence type="ECO:0000259" key="1">
    <source>
        <dbReference type="Pfam" id="PF13471"/>
    </source>
</evidence>
<reference evidence="2 3" key="1">
    <citation type="submission" date="2020-04" db="EMBL/GenBank/DDBJ databases">
        <authorList>
            <person name="Hitch T.C.A."/>
            <person name="Wylensek D."/>
            <person name="Clavel T."/>
        </authorList>
    </citation>
    <scope>NUCLEOTIDE SEQUENCE [LARGE SCALE GENOMIC DNA]</scope>
    <source>
        <strain evidence="2 3">WB01_NA02</strain>
    </source>
</reference>
<organism evidence="2 3">
    <name type="scientific">Clostridium beijerinckii</name>
    <name type="common">Clostridium MP</name>
    <dbReference type="NCBI Taxonomy" id="1520"/>
    <lineage>
        <taxon>Bacteria</taxon>
        <taxon>Bacillati</taxon>
        <taxon>Bacillota</taxon>
        <taxon>Clostridia</taxon>
        <taxon>Eubacteriales</taxon>
        <taxon>Clostridiaceae</taxon>
        <taxon>Clostridium</taxon>
    </lineage>
</organism>
<protein>
    <submittedName>
        <fullName evidence="2">Lasso peptide biosynthesis B2 protein</fullName>
    </submittedName>
</protein>
<dbReference type="EMBL" id="JABAGD010000093">
    <property type="protein sequence ID" value="NMF07941.1"/>
    <property type="molecule type" value="Genomic_DNA"/>
</dbReference>
<comment type="caution">
    <text evidence="2">The sequence shown here is derived from an EMBL/GenBank/DDBJ whole genome shotgun (WGS) entry which is preliminary data.</text>
</comment>
<dbReference type="Pfam" id="PF13471">
    <property type="entry name" value="Transglut_core3"/>
    <property type="match status" value="1"/>
</dbReference>
<accession>A0A7X9STV6</accession>
<gene>
    <name evidence="2" type="ORF">HF849_25040</name>
</gene>
<name>A0A7X9STV6_CLOBE</name>
<dbReference type="Proteomes" id="UP000587880">
    <property type="component" value="Unassembled WGS sequence"/>
</dbReference>
<dbReference type="InterPro" id="IPR053521">
    <property type="entry name" value="McjB-like"/>
</dbReference>
<proteinExistence type="predicted"/>
<evidence type="ECO:0000313" key="3">
    <source>
        <dbReference type="Proteomes" id="UP000587880"/>
    </source>
</evidence>
<evidence type="ECO:0000313" key="2">
    <source>
        <dbReference type="EMBL" id="NMF07941.1"/>
    </source>
</evidence>